<gene>
    <name evidence="2" type="ORF">DERF_006705</name>
</gene>
<dbReference type="OrthoDB" id="10258744at2759"/>
<dbReference type="InterPro" id="IPR010342">
    <property type="entry name" value="DUF938"/>
</dbReference>
<dbReference type="PANTHER" id="PTHR20974">
    <property type="entry name" value="UPF0585 PROTEIN CG18661"/>
    <property type="match status" value="1"/>
</dbReference>
<name>A0A922HZV2_DERFA</name>
<dbReference type="Pfam" id="PF06080">
    <property type="entry name" value="DUF938"/>
    <property type="match status" value="1"/>
</dbReference>
<evidence type="ECO:0000313" key="2">
    <source>
        <dbReference type="EMBL" id="KAH9515933.1"/>
    </source>
</evidence>
<comment type="similarity">
    <text evidence="1">Belongs to the UPF0585 family.</text>
</comment>
<dbReference type="InterPro" id="IPR029063">
    <property type="entry name" value="SAM-dependent_MTases_sf"/>
</dbReference>
<sequence length="234" mass="26399">MMASKILNPTIYEIPERNKSPILDVLKVIFRQQFGDVPFDNDVKVKSLKFLEIGSCSGQHLAHFARNFSGIEFQPSDVGTSYFDSINAFRLGLGVEPPEKPLGNVYEPIVLDLTWPTSKWPIAANSYDIIYCSNVVHISPWPCSIGLFAGAKHCLKHSNGILVMYGPFAMDGSLEPQSNRDFDQSLRQRNPEWGIRDISDLKKLAQQNGLILDQTYDMPANNKILLFKFFKSDI</sequence>
<organism evidence="2 3">
    <name type="scientific">Dermatophagoides farinae</name>
    <name type="common">American house dust mite</name>
    <dbReference type="NCBI Taxonomy" id="6954"/>
    <lineage>
        <taxon>Eukaryota</taxon>
        <taxon>Metazoa</taxon>
        <taxon>Ecdysozoa</taxon>
        <taxon>Arthropoda</taxon>
        <taxon>Chelicerata</taxon>
        <taxon>Arachnida</taxon>
        <taxon>Acari</taxon>
        <taxon>Acariformes</taxon>
        <taxon>Sarcoptiformes</taxon>
        <taxon>Astigmata</taxon>
        <taxon>Psoroptidia</taxon>
        <taxon>Analgoidea</taxon>
        <taxon>Pyroglyphidae</taxon>
        <taxon>Dermatophagoidinae</taxon>
        <taxon>Dermatophagoides</taxon>
    </lineage>
</organism>
<dbReference type="PANTHER" id="PTHR20974:SF0">
    <property type="entry name" value="UPF0585 PROTEIN CG18661"/>
    <property type="match status" value="1"/>
</dbReference>
<reference evidence="2" key="2">
    <citation type="journal article" date="2022" name="Res Sq">
        <title>Comparative Genomics Reveals Insights into the Divergent Evolution of Astigmatic Mites and Household Pest Adaptations.</title>
        <authorList>
            <person name="Xiong Q."/>
            <person name="Wan A.T.-Y."/>
            <person name="Liu X.-Y."/>
            <person name="Fung C.S.-H."/>
            <person name="Xiao X."/>
            <person name="Malainual N."/>
            <person name="Hou J."/>
            <person name="Wang L."/>
            <person name="Wang M."/>
            <person name="Yang K."/>
            <person name="Cui Y."/>
            <person name="Leung E."/>
            <person name="Nong W."/>
            <person name="Shin S.-K."/>
            <person name="Au S."/>
            <person name="Jeong K.Y."/>
            <person name="Chew F.T."/>
            <person name="Hui J."/>
            <person name="Leung T.F."/>
            <person name="Tungtrongchitr A."/>
            <person name="Zhong N."/>
            <person name="Liu Z."/>
            <person name="Tsui S."/>
        </authorList>
    </citation>
    <scope>NUCLEOTIDE SEQUENCE</scope>
    <source>
        <strain evidence="2">Derf</strain>
        <tissue evidence="2">Whole organism</tissue>
    </source>
</reference>
<dbReference type="SUPFAM" id="SSF53335">
    <property type="entry name" value="S-adenosyl-L-methionine-dependent methyltransferases"/>
    <property type="match status" value="1"/>
</dbReference>
<protein>
    <submittedName>
        <fullName evidence="2">Uncharacterized protein</fullName>
    </submittedName>
</protein>
<dbReference type="AlphaFoldDB" id="A0A922HZV2"/>
<proteinExistence type="inferred from homology"/>
<accession>A0A922HZV2</accession>
<reference evidence="2" key="1">
    <citation type="submission" date="2013-05" db="EMBL/GenBank/DDBJ databases">
        <authorList>
            <person name="Yim A.K.Y."/>
            <person name="Chan T.F."/>
            <person name="Ji K.M."/>
            <person name="Liu X.Y."/>
            <person name="Zhou J.W."/>
            <person name="Li R.Q."/>
            <person name="Yang K.Y."/>
            <person name="Li J."/>
            <person name="Li M."/>
            <person name="Law P.T.W."/>
            <person name="Wu Y.L."/>
            <person name="Cai Z.L."/>
            <person name="Qin H."/>
            <person name="Bao Y."/>
            <person name="Leung R.K.K."/>
            <person name="Ng P.K.S."/>
            <person name="Zou J."/>
            <person name="Zhong X.J."/>
            <person name="Ran P.X."/>
            <person name="Zhong N.S."/>
            <person name="Liu Z.G."/>
            <person name="Tsui S.K.W."/>
        </authorList>
    </citation>
    <scope>NUCLEOTIDE SEQUENCE</scope>
    <source>
        <strain evidence="2">Derf</strain>
        <tissue evidence="2">Whole organism</tissue>
    </source>
</reference>
<dbReference type="EMBL" id="ASGP02000003">
    <property type="protein sequence ID" value="KAH9515933.1"/>
    <property type="molecule type" value="Genomic_DNA"/>
</dbReference>
<evidence type="ECO:0000313" key="3">
    <source>
        <dbReference type="Proteomes" id="UP000790347"/>
    </source>
</evidence>
<dbReference type="Proteomes" id="UP000790347">
    <property type="component" value="Unassembled WGS sequence"/>
</dbReference>
<evidence type="ECO:0000256" key="1">
    <source>
        <dbReference type="ARBA" id="ARBA00008308"/>
    </source>
</evidence>
<comment type="caution">
    <text evidence="2">The sequence shown here is derived from an EMBL/GenBank/DDBJ whole genome shotgun (WGS) entry which is preliminary data.</text>
</comment>
<keyword evidence="3" id="KW-1185">Reference proteome</keyword>
<dbReference type="Gene3D" id="3.40.50.150">
    <property type="entry name" value="Vaccinia Virus protein VP39"/>
    <property type="match status" value="1"/>
</dbReference>